<evidence type="ECO:0000313" key="3">
    <source>
        <dbReference type="RefSeq" id="XP_029639672.1"/>
    </source>
</evidence>
<evidence type="ECO:0000313" key="2">
    <source>
        <dbReference type="Proteomes" id="UP000515154"/>
    </source>
</evidence>
<dbReference type="AlphaFoldDB" id="A0A6P7SML9"/>
<dbReference type="RefSeq" id="XP_029639672.1">
    <property type="nucleotide sequence ID" value="XM_029783812.1"/>
</dbReference>
<reference evidence="3" key="1">
    <citation type="submission" date="2025-08" db="UniProtKB">
        <authorList>
            <consortium name="RefSeq"/>
        </authorList>
    </citation>
    <scope>IDENTIFICATION</scope>
</reference>
<dbReference type="Proteomes" id="UP000515154">
    <property type="component" value="Linkage group LG8"/>
</dbReference>
<accession>A0A6P7SML9</accession>
<keyword evidence="2" id="KW-1185">Reference proteome</keyword>
<organism evidence="2 3">
    <name type="scientific">Octopus sinensis</name>
    <name type="common">East Asian common octopus</name>
    <dbReference type="NCBI Taxonomy" id="2607531"/>
    <lineage>
        <taxon>Eukaryota</taxon>
        <taxon>Metazoa</taxon>
        <taxon>Spiralia</taxon>
        <taxon>Lophotrochozoa</taxon>
        <taxon>Mollusca</taxon>
        <taxon>Cephalopoda</taxon>
        <taxon>Coleoidea</taxon>
        <taxon>Octopodiformes</taxon>
        <taxon>Octopoda</taxon>
        <taxon>Incirrata</taxon>
        <taxon>Octopodidae</taxon>
        <taxon>Octopus</taxon>
    </lineage>
</organism>
<name>A0A6P7SML9_9MOLL</name>
<dbReference type="PANTHER" id="PTHR46599">
    <property type="entry name" value="PIGGYBAC TRANSPOSABLE ELEMENT-DERIVED PROTEIN 4"/>
    <property type="match status" value="1"/>
</dbReference>
<evidence type="ECO:0000259" key="1">
    <source>
        <dbReference type="Pfam" id="PF13843"/>
    </source>
</evidence>
<proteinExistence type="predicted"/>
<dbReference type="Pfam" id="PF13843">
    <property type="entry name" value="DDE_Tnp_1_7"/>
    <property type="match status" value="1"/>
</dbReference>
<sequence length="198" mass="23000">MPGIKANLEDGSLPLEILHKFLSDEIFQYIADGMIDYAENHPQHGGGWFPTTGDKIKVLLILMDIMKKATLVSYWNWDPAMFTPFFLETMPHNRFLMLLQNLHFNLGKNKDDRLHKICPIIDEVAENFRTMYVPMKDFMEEEESPPWNPCQKDKQGDIRFLQHQLQNGRKGCKGAGRFNYEATTELKTLIDDLTPSEH</sequence>
<protein>
    <submittedName>
        <fullName evidence="3">Uncharacterized protein LOC115214781</fullName>
    </submittedName>
</protein>
<feature type="domain" description="PiggyBac transposable element-derived protein" evidence="1">
    <location>
        <begin position="14"/>
        <end position="142"/>
    </location>
</feature>
<dbReference type="KEGG" id="osn:115214781"/>
<dbReference type="InterPro" id="IPR029526">
    <property type="entry name" value="PGBD"/>
</dbReference>
<gene>
    <name evidence="3" type="primary">LOC115214781</name>
</gene>
<dbReference type="PANTHER" id="PTHR46599:SF3">
    <property type="entry name" value="PIGGYBAC TRANSPOSABLE ELEMENT-DERIVED PROTEIN 4"/>
    <property type="match status" value="1"/>
</dbReference>